<dbReference type="GO" id="GO:0098855">
    <property type="term" value="C:HCN channel complex"/>
    <property type="evidence" value="ECO:0007669"/>
    <property type="project" value="TreeGrafter"/>
</dbReference>
<feature type="transmembrane region" description="Helical" evidence="1">
    <location>
        <begin position="125"/>
        <end position="142"/>
    </location>
</feature>
<protein>
    <submittedName>
        <fullName evidence="2">Uncharacterized protein</fullName>
    </submittedName>
</protein>
<dbReference type="AlphaFoldDB" id="A0AAW1MIK3"/>
<sequence length="260" mass="30934">MSVKNKLFAKNGHECTINTGLEDLPMFKQTNNILLQIKNMVIRFRMASELNYRCQTFLKSQRNVDLEHRKHVKHLFIIHPFSDFRKFWEMFIMVVLLTQFIMIPLDVCFYKVGMKKSCNYGSKSYLNYLVTYFIPDFLSSIPTEYEFINAMHDADVAVTILTYLSCLRLLRILSFMRYCKHFCQAYKMDYMKKTRSNILTSNLKLSKEKLCKKDYETVQSIRQNYFFNVKADKADAIVILDKCDYFDRVSTVIQEGPYQR</sequence>
<evidence type="ECO:0000313" key="3">
    <source>
        <dbReference type="Proteomes" id="UP001458880"/>
    </source>
</evidence>
<comment type="caution">
    <text evidence="2">The sequence shown here is derived from an EMBL/GenBank/DDBJ whole genome shotgun (WGS) entry which is preliminary data.</text>
</comment>
<dbReference type="PANTHER" id="PTHR45689">
    <property type="entry name" value="I[[H]] CHANNEL, ISOFORM E"/>
    <property type="match status" value="1"/>
</dbReference>
<gene>
    <name evidence="2" type="ORF">QE152_g6521</name>
</gene>
<dbReference type="GO" id="GO:0003254">
    <property type="term" value="P:regulation of membrane depolarization"/>
    <property type="evidence" value="ECO:0007669"/>
    <property type="project" value="TreeGrafter"/>
</dbReference>
<dbReference type="SUPFAM" id="SSF81324">
    <property type="entry name" value="Voltage-gated potassium channels"/>
    <property type="match status" value="1"/>
</dbReference>
<evidence type="ECO:0000313" key="2">
    <source>
        <dbReference type="EMBL" id="KAK9745892.1"/>
    </source>
</evidence>
<feature type="transmembrane region" description="Helical" evidence="1">
    <location>
        <begin position="90"/>
        <end position="113"/>
    </location>
</feature>
<dbReference type="PANTHER" id="PTHR45689:SF14">
    <property type="entry name" value="CYCLIC NUCLEOTIDE-GATED CATION CHANNEL SUBUNIT A-LIKE PROTEIN"/>
    <property type="match status" value="1"/>
</dbReference>
<keyword evidence="1" id="KW-0812">Transmembrane</keyword>
<dbReference type="InterPro" id="IPR051413">
    <property type="entry name" value="K/Na_HCN_channel"/>
</dbReference>
<dbReference type="GO" id="GO:0035725">
    <property type="term" value="P:sodium ion transmembrane transport"/>
    <property type="evidence" value="ECO:0007669"/>
    <property type="project" value="TreeGrafter"/>
</dbReference>
<dbReference type="GO" id="GO:0005249">
    <property type="term" value="F:voltage-gated potassium channel activity"/>
    <property type="evidence" value="ECO:0007669"/>
    <property type="project" value="TreeGrafter"/>
</dbReference>
<accession>A0AAW1MIK3</accession>
<proteinExistence type="predicted"/>
<name>A0AAW1MIK3_POPJA</name>
<feature type="transmembrane region" description="Helical" evidence="1">
    <location>
        <begin position="154"/>
        <end position="170"/>
    </location>
</feature>
<keyword evidence="1" id="KW-0472">Membrane</keyword>
<dbReference type="Proteomes" id="UP001458880">
    <property type="component" value="Unassembled WGS sequence"/>
</dbReference>
<keyword evidence="3" id="KW-1185">Reference proteome</keyword>
<organism evidence="2 3">
    <name type="scientific">Popillia japonica</name>
    <name type="common">Japanese beetle</name>
    <dbReference type="NCBI Taxonomy" id="7064"/>
    <lineage>
        <taxon>Eukaryota</taxon>
        <taxon>Metazoa</taxon>
        <taxon>Ecdysozoa</taxon>
        <taxon>Arthropoda</taxon>
        <taxon>Hexapoda</taxon>
        <taxon>Insecta</taxon>
        <taxon>Pterygota</taxon>
        <taxon>Neoptera</taxon>
        <taxon>Endopterygota</taxon>
        <taxon>Coleoptera</taxon>
        <taxon>Polyphaga</taxon>
        <taxon>Scarabaeiformia</taxon>
        <taxon>Scarabaeidae</taxon>
        <taxon>Rutelinae</taxon>
        <taxon>Popillia</taxon>
    </lineage>
</organism>
<evidence type="ECO:0000256" key="1">
    <source>
        <dbReference type="SAM" id="Phobius"/>
    </source>
</evidence>
<reference evidence="2 3" key="1">
    <citation type="journal article" date="2024" name="BMC Genomics">
        <title>De novo assembly and annotation of Popillia japonica's genome with initial clues to its potential as an invasive pest.</title>
        <authorList>
            <person name="Cucini C."/>
            <person name="Boschi S."/>
            <person name="Funari R."/>
            <person name="Cardaioli E."/>
            <person name="Iannotti N."/>
            <person name="Marturano G."/>
            <person name="Paoli F."/>
            <person name="Bruttini M."/>
            <person name="Carapelli A."/>
            <person name="Frati F."/>
            <person name="Nardi F."/>
        </authorList>
    </citation>
    <scope>NUCLEOTIDE SEQUENCE [LARGE SCALE GENOMIC DNA]</scope>
    <source>
        <strain evidence="2">DMR45628</strain>
    </source>
</reference>
<dbReference type="EMBL" id="JASPKY010000044">
    <property type="protein sequence ID" value="KAK9745892.1"/>
    <property type="molecule type" value="Genomic_DNA"/>
</dbReference>
<keyword evidence="1" id="KW-1133">Transmembrane helix</keyword>